<evidence type="ECO:0000313" key="3">
    <source>
        <dbReference type="EMBL" id="VDL96409.1"/>
    </source>
</evidence>
<dbReference type="STRING" id="70667.A0A183T0M6"/>
<protein>
    <submittedName>
        <fullName evidence="3 5">Uncharacterized protein</fullName>
    </submittedName>
</protein>
<evidence type="ECO:0000313" key="4">
    <source>
        <dbReference type="Proteomes" id="UP000275846"/>
    </source>
</evidence>
<keyword evidence="1" id="KW-0813">Transport</keyword>
<feature type="transmembrane region" description="Helical" evidence="2">
    <location>
        <begin position="89"/>
        <end position="109"/>
    </location>
</feature>
<feature type="transmembrane region" description="Helical" evidence="2">
    <location>
        <begin position="197"/>
        <end position="215"/>
    </location>
</feature>
<keyword evidence="2" id="KW-0472">Membrane</keyword>
<dbReference type="GO" id="GO:0015204">
    <property type="term" value="F:urea transmembrane transporter activity"/>
    <property type="evidence" value="ECO:0007669"/>
    <property type="project" value="InterPro"/>
</dbReference>
<feature type="transmembrane region" description="Helical" evidence="2">
    <location>
        <begin position="129"/>
        <end position="157"/>
    </location>
</feature>
<keyword evidence="2" id="KW-1133">Transmembrane helix</keyword>
<organism evidence="5">
    <name type="scientific">Schistocephalus solidus</name>
    <name type="common">Tapeworm</name>
    <dbReference type="NCBI Taxonomy" id="70667"/>
    <lineage>
        <taxon>Eukaryota</taxon>
        <taxon>Metazoa</taxon>
        <taxon>Spiralia</taxon>
        <taxon>Lophotrochozoa</taxon>
        <taxon>Platyhelminthes</taxon>
        <taxon>Cestoda</taxon>
        <taxon>Eucestoda</taxon>
        <taxon>Diphyllobothriidea</taxon>
        <taxon>Diphyllobothriidae</taxon>
        <taxon>Schistocephalus</taxon>
    </lineage>
</organism>
<evidence type="ECO:0000256" key="1">
    <source>
        <dbReference type="ARBA" id="ARBA00022448"/>
    </source>
</evidence>
<evidence type="ECO:0000256" key="2">
    <source>
        <dbReference type="SAM" id="Phobius"/>
    </source>
</evidence>
<name>A0A183T0M6_SCHSO</name>
<dbReference type="EMBL" id="UYSU01035605">
    <property type="protein sequence ID" value="VDL96409.1"/>
    <property type="molecule type" value="Genomic_DNA"/>
</dbReference>
<proteinExistence type="predicted"/>
<dbReference type="Proteomes" id="UP000275846">
    <property type="component" value="Unassembled WGS sequence"/>
</dbReference>
<keyword evidence="4" id="KW-1185">Reference proteome</keyword>
<feature type="transmembrane region" description="Helical" evidence="2">
    <location>
        <begin position="292"/>
        <end position="317"/>
    </location>
</feature>
<evidence type="ECO:0000313" key="5">
    <source>
        <dbReference type="WBParaSite" id="SSLN_0001039701-mRNA-1"/>
    </source>
</evidence>
<feature type="transmembrane region" description="Helical" evidence="2">
    <location>
        <begin position="169"/>
        <end position="185"/>
    </location>
</feature>
<dbReference type="PANTHER" id="PTHR46154:SF4">
    <property type="entry name" value="UREA ACTIVE TRANSPORTER"/>
    <property type="match status" value="1"/>
</dbReference>
<dbReference type="GO" id="GO:0005886">
    <property type="term" value="C:plasma membrane"/>
    <property type="evidence" value="ECO:0007669"/>
    <property type="project" value="TreeGrafter"/>
</dbReference>
<dbReference type="OrthoDB" id="6132759at2759"/>
<feature type="transmembrane region" description="Helical" evidence="2">
    <location>
        <begin position="60"/>
        <end position="77"/>
    </location>
</feature>
<feature type="transmembrane region" description="Helical" evidence="2">
    <location>
        <begin position="255"/>
        <end position="272"/>
    </location>
</feature>
<reference evidence="3 4" key="2">
    <citation type="submission" date="2018-11" db="EMBL/GenBank/DDBJ databases">
        <authorList>
            <consortium name="Pathogen Informatics"/>
        </authorList>
    </citation>
    <scope>NUCLEOTIDE SEQUENCE [LARGE SCALE GENOMIC DNA]</scope>
    <source>
        <strain evidence="3 4">NST_G2</strain>
    </source>
</reference>
<dbReference type="AlphaFoldDB" id="A0A183T0M6"/>
<gene>
    <name evidence="3" type="ORF">SSLN_LOCUS10024</name>
</gene>
<reference evidence="5" key="1">
    <citation type="submission" date="2016-06" db="UniProtKB">
        <authorList>
            <consortium name="WormBaseParasite"/>
        </authorList>
    </citation>
    <scope>IDENTIFICATION</scope>
</reference>
<dbReference type="PANTHER" id="PTHR46154">
    <property type="match status" value="1"/>
</dbReference>
<sequence>MEMPDLPGNSTENVLIWTNRSGPPIALSRARFTDAQLACSPLRYGLPELKPPKTLVSQELVAMLIILSIVVMVLAKLENWINLRRQNNGCVFYSVNMAVAASAFSLVLIEMRTKAPGAKTFPQVVRRRFGNLAHIVTTCIFLFTSFVNVFVIITVGASALSVVCTELEGERLVAFLFLTVGVWNLCSEDSGLQISTYFSSVFVLISTGILSTLVFQNKKAFPLGSVDRVHKLLQCVHGPTDQMIERYMSAYNPHALMPGITHMLMVWTSFFANQSYWITSADVPPDNCSLGLLITAVVNFTTSMIFSTSLGLGIVALQSAYGDAIWQAYGTADYMKPYIVPTFILGRSGLTLTALLILVLTVTAASNVVLGGSIIIYHDILVVYLKVSELFFIY</sequence>
<accession>A0A183T0M6</accession>
<dbReference type="InterPro" id="IPR031155">
    <property type="entry name" value="DUR"/>
</dbReference>
<keyword evidence="2" id="KW-0812">Transmembrane</keyword>
<dbReference type="WBParaSite" id="SSLN_0001039701-mRNA-1">
    <property type="protein sequence ID" value="SSLN_0001039701-mRNA-1"/>
    <property type="gene ID" value="SSLN_0001039701"/>
</dbReference>